<feature type="domain" description="JmjC" evidence="1">
    <location>
        <begin position="158"/>
        <end position="338"/>
    </location>
</feature>
<dbReference type="InterPro" id="IPR041667">
    <property type="entry name" value="Cupin_8"/>
</dbReference>
<dbReference type="Gene3D" id="2.60.120.10">
    <property type="entry name" value="Jelly Rolls"/>
    <property type="match status" value="1"/>
</dbReference>
<gene>
    <name evidence="2" type="ORF">LARSCL_LOCUS2308</name>
</gene>
<dbReference type="AlphaFoldDB" id="A0AAV1Z1Y3"/>
<protein>
    <recommendedName>
        <fullName evidence="1">JmjC domain-containing protein</fullName>
    </recommendedName>
</protein>
<evidence type="ECO:0000313" key="3">
    <source>
        <dbReference type="Proteomes" id="UP001497382"/>
    </source>
</evidence>
<name>A0AAV1Z1Y3_9ARAC</name>
<comment type="caution">
    <text evidence="2">The sequence shown here is derived from an EMBL/GenBank/DDBJ whole genome shotgun (WGS) entry which is preliminary data.</text>
</comment>
<dbReference type="EMBL" id="CAXIEN010000015">
    <property type="protein sequence ID" value="CAL1265054.1"/>
    <property type="molecule type" value="Genomic_DNA"/>
</dbReference>
<evidence type="ECO:0000313" key="2">
    <source>
        <dbReference type="EMBL" id="CAL1265054.1"/>
    </source>
</evidence>
<dbReference type="PANTHER" id="PTHR12461:SF99">
    <property type="entry name" value="BIFUNCTIONAL PEPTIDASE AND (3S)-LYSYL HYDROXYLASE JMJD7"/>
    <property type="match status" value="1"/>
</dbReference>
<dbReference type="Pfam" id="PF13621">
    <property type="entry name" value="Cupin_8"/>
    <property type="match status" value="1"/>
</dbReference>
<proteinExistence type="predicted"/>
<dbReference type="InterPro" id="IPR003347">
    <property type="entry name" value="JmjC_dom"/>
</dbReference>
<reference evidence="2 3" key="1">
    <citation type="submission" date="2024-04" db="EMBL/GenBank/DDBJ databases">
        <authorList>
            <person name="Rising A."/>
            <person name="Reimegard J."/>
            <person name="Sonavane S."/>
            <person name="Akerstrom W."/>
            <person name="Nylinder S."/>
            <person name="Hedman E."/>
            <person name="Kallberg Y."/>
        </authorList>
    </citation>
    <scope>NUCLEOTIDE SEQUENCE [LARGE SCALE GENOMIC DNA]</scope>
</reference>
<feature type="non-terminal residue" evidence="2">
    <location>
        <position position="1"/>
    </location>
</feature>
<dbReference type="SMART" id="SM00558">
    <property type="entry name" value="JmjC"/>
    <property type="match status" value="1"/>
</dbReference>
<organism evidence="2 3">
    <name type="scientific">Larinioides sclopetarius</name>
    <dbReference type="NCBI Taxonomy" id="280406"/>
    <lineage>
        <taxon>Eukaryota</taxon>
        <taxon>Metazoa</taxon>
        <taxon>Ecdysozoa</taxon>
        <taxon>Arthropoda</taxon>
        <taxon>Chelicerata</taxon>
        <taxon>Arachnida</taxon>
        <taxon>Araneae</taxon>
        <taxon>Araneomorphae</taxon>
        <taxon>Entelegynae</taxon>
        <taxon>Araneoidea</taxon>
        <taxon>Araneidae</taxon>
        <taxon>Larinioides</taxon>
    </lineage>
</organism>
<dbReference type="SUPFAM" id="SSF51197">
    <property type="entry name" value="Clavaminate synthase-like"/>
    <property type="match status" value="1"/>
</dbReference>
<accession>A0AAV1Z1Y3</accession>
<dbReference type="PANTHER" id="PTHR12461">
    <property type="entry name" value="HYPOXIA-INDUCIBLE FACTOR 1 ALPHA INHIBITOR-RELATED"/>
    <property type="match status" value="1"/>
</dbReference>
<sequence>SDSKGGNFVFVLLSSVIIEIHFKSFEFVLLIKVLKYKKMDKMHETLRDFAKHYTDYIPEIPVLQHVPSACEFFSHYVIPNKPFAISCPENHLPAVSRWKKTFYLEDKLFYMWPTTCVIPIHRPYPIVYERFMEPEIRKMQCYDILLEMERKWQRTEYYYVKQPNNLEEFSPIADDIRADVPWATEALGKGPIAANLSMGNADNFTTLHKDEYDNFFYVLRGSREFKLIPPIARFCIPSKRYKKFQWVKSKTEDEFEAKDLNEEIDFIPSEIVPETLEKNGFYRNIKSYVVKIQPGEALYIPAHWYHEYHQSDDCFTLNYWYDIKWDLKIPFFTFLSKLFEVKKPSMFKDVAVDTQTELEKSLIKDTADELFKMRTKS</sequence>
<dbReference type="PROSITE" id="PS51184">
    <property type="entry name" value="JMJC"/>
    <property type="match status" value="1"/>
</dbReference>
<keyword evidence="3" id="KW-1185">Reference proteome</keyword>
<evidence type="ECO:0000259" key="1">
    <source>
        <dbReference type="PROSITE" id="PS51184"/>
    </source>
</evidence>
<dbReference type="InterPro" id="IPR014710">
    <property type="entry name" value="RmlC-like_jellyroll"/>
</dbReference>
<dbReference type="Proteomes" id="UP001497382">
    <property type="component" value="Unassembled WGS sequence"/>
</dbReference>